<comment type="caution">
    <text evidence="1">The sequence shown here is derived from an EMBL/GenBank/DDBJ whole genome shotgun (WGS) entry which is preliminary data.</text>
</comment>
<protein>
    <submittedName>
        <fullName evidence="1">Uncharacterized protein</fullName>
    </submittedName>
</protein>
<dbReference type="Proteomes" id="UP001056120">
    <property type="component" value="Linkage Group LG17"/>
</dbReference>
<dbReference type="EMBL" id="CM042034">
    <property type="protein sequence ID" value="KAI3762914.1"/>
    <property type="molecule type" value="Genomic_DNA"/>
</dbReference>
<keyword evidence="2" id="KW-1185">Reference proteome</keyword>
<name>A0ACB9EVE1_9ASTR</name>
<sequence>MTMVTPDPPLCTKKSRPAIGHDHDSSYESSEKREKARHFTDQPTWKAQHQSTKHGKSTLSCRDDRLLYYIMYLRILQFIFEFRLSGCVFGSSGFGIVIEMSQMAGNRDHPYLEFDMNEHEYEARLDVLWPRRGRILAARHLEPAAIDAIGQRDRWNDLVTAPWRRLFRFHAIQYIELVMDFFSTYEFDYPCVDLEQPETIRFRLGGEWRVMSVARFGRLLGLYTRQELQTEIFTDGITEFPTEEDKDQFWYEFGFGIYDPSLTKDSSLRDPLHRVLHRCIVYSISGRGQGETVVNLRELFYLFCLVRPRTCNLAHSIAGYLVNSSGRDVTSAICGGHFVTKLARHFQLLTDDLIGDLTPVAETVVMTVQTLRNKHVARRGAGGIRLVDRWGQTWDPDRPGPNPDRVQAEAEAVAAAHQEHAAQQEHELHGQDHEHHVEVPIAPPPPSPPPPPLVTVSHDLFMRYWAWQYEPGQQPDQPPPSPPQHQSPPQQPIQPPPSPPQHQSPPPSLPGGDGAEGAGLALEDFEMEE</sequence>
<organism evidence="1 2">
    <name type="scientific">Smallanthus sonchifolius</name>
    <dbReference type="NCBI Taxonomy" id="185202"/>
    <lineage>
        <taxon>Eukaryota</taxon>
        <taxon>Viridiplantae</taxon>
        <taxon>Streptophyta</taxon>
        <taxon>Embryophyta</taxon>
        <taxon>Tracheophyta</taxon>
        <taxon>Spermatophyta</taxon>
        <taxon>Magnoliopsida</taxon>
        <taxon>eudicotyledons</taxon>
        <taxon>Gunneridae</taxon>
        <taxon>Pentapetalae</taxon>
        <taxon>asterids</taxon>
        <taxon>campanulids</taxon>
        <taxon>Asterales</taxon>
        <taxon>Asteraceae</taxon>
        <taxon>Asteroideae</taxon>
        <taxon>Heliantheae alliance</taxon>
        <taxon>Millerieae</taxon>
        <taxon>Smallanthus</taxon>
    </lineage>
</organism>
<reference evidence="1 2" key="2">
    <citation type="journal article" date="2022" name="Mol. Ecol. Resour.">
        <title>The genomes of chicory, endive, great burdock and yacon provide insights into Asteraceae paleo-polyploidization history and plant inulin production.</title>
        <authorList>
            <person name="Fan W."/>
            <person name="Wang S."/>
            <person name="Wang H."/>
            <person name="Wang A."/>
            <person name="Jiang F."/>
            <person name="Liu H."/>
            <person name="Zhao H."/>
            <person name="Xu D."/>
            <person name="Zhang Y."/>
        </authorList>
    </citation>
    <scope>NUCLEOTIDE SEQUENCE [LARGE SCALE GENOMIC DNA]</scope>
    <source>
        <strain evidence="2">cv. Yunnan</strain>
        <tissue evidence="1">Leaves</tissue>
    </source>
</reference>
<evidence type="ECO:0000313" key="2">
    <source>
        <dbReference type="Proteomes" id="UP001056120"/>
    </source>
</evidence>
<reference evidence="2" key="1">
    <citation type="journal article" date="2022" name="Mol. Ecol. Resour.">
        <title>The genomes of chicory, endive, great burdock and yacon provide insights into Asteraceae palaeo-polyploidization history and plant inulin production.</title>
        <authorList>
            <person name="Fan W."/>
            <person name="Wang S."/>
            <person name="Wang H."/>
            <person name="Wang A."/>
            <person name="Jiang F."/>
            <person name="Liu H."/>
            <person name="Zhao H."/>
            <person name="Xu D."/>
            <person name="Zhang Y."/>
        </authorList>
    </citation>
    <scope>NUCLEOTIDE SEQUENCE [LARGE SCALE GENOMIC DNA]</scope>
    <source>
        <strain evidence="2">cv. Yunnan</strain>
    </source>
</reference>
<proteinExistence type="predicted"/>
<accession>A0ACB9EVE1</accession>
<evidence type="ECO:0000313" key="1">
    <source>
        <dbReference type="EMBL" id="KAI3762914.1"/>
    </source>
</evidence>
<gene>
    <name evidence="1" type="ORF">L1987_53356</name>
</gene>